<evidence type="ECO:0000256" key="6">
    <source>
        <dbReference type="SAM" id="MobiDB-lite"/>
    </source>
</evidence>
<feature type="transmembrane region" description="Helical" evidence="7">
    <location>
        <begin position="81"/>
        <end position="102"/>
    </location>
</feature>
<dbReference type="InterPro" id="IPR007237">
    <property type="entry name" value="CD20-like"/>
</dbReference>
<evidence type="ECO:0000256" key="2">
    <source>
        <dbReference type="ARBA" id="ARBA00009565"/>
    </source>
</evidence>
<evidence type="ECO:0000256" key="5">
    <source>
        <dbReference type="ARBA" id="ARBA00023136"/>
    </source>
</evidence>
<feature type="region of interest" description="Disordered" evidence="6">
    <location>
        <begin position="1"/>
        <end position="25"/>
    </location>
</feature>
<evidence type="ECO:0000256" key="1">
    <source>
        <dbReference type="ARBA" id="ARBA00004141"/>
    </source>
</evidence>
<dbReference type="AlphaFoldDB" id="A0A9L0J9B6"/>
<keyword evidence="9" id="KW-1185">Reference proteome</keyword>
<name>A0A9L0J9B6_EQUAS</name>
<dbReference type="Pfam" id="PF04103">
    <property type="entry name" value="CD20"/>
    <property type="match status" value="1"/>
</dbReference>
<gene>
    <name evidence="8" type="primary">LOC106844360</name>
</gene>
<dbReference type="PANTHER" id="PTHR23320">
    <property type="entry name" value="MEMBRANE-SPANNING 4-DOMAINS SUBFAMILY A MS4A -RELATED"/>
    <property type="match status" value="1"/>
</dbReference>
<dbReference type="Proteomes" id="UP000694387">
    <property type="component" value="Chromosome 17"/>
</dbReference>
<feature type="transmembrane region" description="Helical" evidence="7">
    <location>
        <begin position="159"/>
        <end position="179"/>
    </location>
</feature>
<comment type="similarity">
    <text evidence="2">Belongs to the MS4A family.</text>
</comment>
<dbReference type="GO" id="GO:0007166">
    <property type="term" value="P:cell surface receptor signaling pathway"/>
    <property type="evidence" value="ECO:0007669"/>
    <property type="project" value="TreeGrafter"/>
</dbReference>
<sequence length="185" mass="20891">MGVPSEEAAPSQRALLPGLPEQKGKMPQSLNHVWIKKEARMLGAIQIASGVINLFLGMIWARLLVSQLDTFGKTYIPIAGVSAYGVWSSFFFVIAGFCTMMLEKTRERCWMTHTIFTNVLSSCIALIGLLLISLELAIFSSSKKRVIWPQKCGKLLSEYLWLFTSLQFLVSCVVMHWILKAKYRR</sequence>
<keyword evidence="4 7" id="KW-1133">Transmembrane helix</keyword>
<dbReference type="GeneTree" id="ENSGT00900000141581"/>
<reference evidence="8 9" key="1">
    <citation type="journal article" date="2020" name="Nat. Commun.">
        <title>Donkey genomes provide new insights into domestication and selection for coat color.</title>
        <authorList>
            <person name="Wang"/>
            <person name="C."/>
            <person name="Li"/>
            <person name="H."/>
            <person name="Guo"/>
            <person name="Y."/>
            <person name="Huang"/>
            <person name="J."/>
            <person name="Sun"/>
            <person name="Y."/>
            <person name="Min"/>
            <person name="J."/>
            <person name="Wang"/>
            <person name="J."/>
            <person name="Fang"/>
            <person name="X."/>
            <person name="Zhao"/>
            <person name="Z."/>
            <person name="Wang"/>
            <person name="S."/>
            <person name="Zhang"/>
            <person name="Y."/>
            <person name="Liu"/>
            <person name="Q."/>
            <person name="Jiang"/>
            <person name="Q."/>
            <person name="Wang"/>
            <person name="X."/>
            <person name="Guo"/>
            <person name="Y."/>
            <person name="Yang"/>
            <person name="C."/>
            <person name="Wang"/>
            <person name="Y."/>
            <person name="Tian"/>
            <person name="F."/>
            <person name="Zhuang"/>
            <person name="G."/>
            <person name="Fan"/>
            <person name="Y."/>
            <person name="Gao"/>
            <person name="Q."/>
            <person name="Li"/>
            <person name="Y."/>
            <person name="Ju"/>
            <person name="Z."/>
            <person name="Li"/>
            <person name="J."/>
            <person name="Li"/>
            <person name="R."/>
            <person name="Hou"/>
            <person name="M."/>
            <person name="Yang"/>
            <person name="G."/>
            <person name="Liu"/>
            <person name="G."/>
            <person name="Liu"/>
            <person name="W."/>
            <person name="Guo"/>
            <person name="J."/>
            <person name="Pan"/>
            <person name="S."/>
            <person name="Fan"/>
            <person name="G."/>
            <person name="Zhang"/>
            <person name="W."/>
            <person name="Zhang"/>
            <person name="R."/>
            <person name="Yu"/>
            <person name="J."/>
            <person name="Zhang"/>
            <person name="X."/>
            <person name="Yin"/>
            <person name="Q."/>
            <person name="Ji"/>
            <person name="C."/>
            <person name="Jin"/>
            <person name="Y."/>
            <person name="Yue"/>
            <person name="G."/>
            <person name="Liu"/>
            <person name="M."/>
            <person name="Xu"/>
            <person name="J."/>
            <person name="Liu"/>
            <person name="S."/>
            <person name="Jordana"/>
            <person name="J."/>
            <person name="Noce"/>
            <person name="A."/>
            <person name="Amills"/>
            <person name="M."/>
            <person name="Wu"/>
            <person name="D.D."/>
            <person name="Li"/>
            <person name="S."/>
            <person name="Zhou"/>
            <person name="X. and Zhong"/>
            <person name="J."/>
        </authorList>
    </citation>
    <scope>NUCLEOTIDE SEQUENCE [LARGE SCALE GENOMIC DNA]</scope>
</reference>
<dbReference type="InterPro" id="IPR030417">
    <property type="entry name" value="MS4A"/>
</dbReference>
<evidence type="ECO:0000256" key="7">
    <source>
        <dbReference type="SAM" id="Phobius"/>
    </source>
</evidence>
<dbReference type="PANTHER" id="PTHR23320:SF121">
    <property type="entry name" value="MEMBRANE-SPANNING 4-DOMAINS, SUBFAMILY A, MEMBER 19"/>
    <property type="match status" value="1"/>
</dbReference>
<protein>
    <submittedName>
        <fullName evidence="8">Uncharacterized protein</fullName>
    </submittedName>
</protein>
<evidence type="ECO:0000313" key="8">
    <source>
        <dbReference type="Ensembl" id="ENSEASP00005049769.1"/>
    </source>
</evidence>
<dbReference type="Ensembl" id="ENSEAST00005043800.1">
    <property type="protein sequence ID" value="ENSEASP00005049769.1"/>
    <property type="gene ID" value="ENSEASG00005036949.1"/>
</dbReference>
<proteinExistence type="inferred from homology"/>
<organism evidence="8 9">
    <name type="scientific">Equus asinus</name>
    <name type="common">Donkey</name>
    <name type="synonym">Equus africanus asinus</name>
    <dbReference type="NCBI Taxonomy" id="9793"/>
    <lineage>
        <taxon>Eukaryota</taxon>
        <taxon>Metazoa</taxon>
        <taxon>Chordata</taxon>
        <taxon>Craniata</taxon>
        <taxon>Vertebrata</taxon>
        <taxon>Euteleostomi</taxon>
        <taxon>Mammalia</taxon>
        <taxon>Eutheria</taxon>
        <taxon>Laurasiatheria</taxon>
        <taxon>Perissodactyla</taxon>
        <taxon>Equidae</taxon>
        <taxon>Equus</taxon>
    </lineage>
</organism>
<feature type="transmembrane region" description="Helical" evidence="7">
    <location>
        <begin position="41"/>
        <end position="61"/>
    </location>
</feature>
<dbReference type="GO" id="GO:0005886">
    <property type="term" value="C:plasma membrane"/>
    <property type="evidence" value="ECO:0007669"/>
    <property type="project" value="TreeGrafter"/>
</dbReference>
<keyword evidence="5 7" id="KW-0472">Membrane</keyword>
<evidence type="ECO:0000256" key="3">
    <source>
        <dbReference type="ARBA" id="ARBA00022692"/>
    </source>
</evidence>
<evidence type="ECO:0000313" key="9">
    <source>
        <dbReference type="Proteomes" id="UP000694387"/>
    </source>
</evidence>
<evidence type="ECO:0000256" key="4">
    <source>
        <dbReference type="ARBA" id="ARBA00022989"/>
    </source>
</evidence>
<accession>A0A9L0J9B6</accession>
<reference evidence="8" key="2">
    <citation type="submission" date="2025-08" db="UniProtKB">
        <authorList>
            <consortium name="Ensembl"/>
        </authorList>
    </citation>
    <scope>IDENTIFICATION</scope>
</reference>
<reference evidence="8" key="3">
    <citation type="submission" date="2025-09" db="UniProtKB">
        <authorList>
            <consortium name="Ensembl"/>
        </authorList>
    </citation>
    <scope>IDENTIFICATION</scope>
</reference>
<comment type="subcellular location">
    <subcellularLocation>
        <location evidence="1">Membrane</location>
        <topology evidence="1">Multi-pass membrane protein</topology>
    </subcellularLocation>
</comment>
<feature type="transmembrane region" description="Helical" evidence="7">
    <location>
        <begin position="114"/>
        <end position="139"/>
    </location>
</feature>
<keyword evidence="3 7" id="KW-0812">Transmembrane</keyword>